<proteinExistence type="predicted"/>
<protein>
    <recommendedName>
        <fullName evidence="6">C4-type zinc ribbon domain-containing protein</fullName>
    </recommendedName>
</protein>
<dbReference type="Proteomes" id="UP000462760">
    <property type="component" value="Unassembled WGS sequence"/>
</dbReference>
<dbReference type="EMBL" id="VULR01000009">
    <property type="protein sequence ID" value="MSS43657.1"/>
    <property type="molecule type" value="Genomic_DNA"/>
</dbReference>
<dbReference type="Pfam" id="PF24481">
    <property type="entry name" value="CT398_CC"/>
    <property type="match status" value="1"/>
</dbReference>
<evidence type="ECO:0000313" key="5">
    <source>
        <dbReference type="Proteomes" id="UP000462760"/>
    </source>
</evidence>
<dbReference type="OrthoDB" id="9795058at2"/>
<dbReference type="Pfam" id="PF02591">
    <property type="entry name" value="Zn_ribbon_9"/>
    <property type="match status" value="1"/>
</dbReference>
<accession>A0A844FHV2</accession>
<reference evidence="4 5" key="1">
    <citation type="submission" date="2019-08" db="EMBL/GenBank/DDBJ databases">
        <title>In-depth cultivation of the pig gut microbiome towards novel bacterial diversity and tailored functional studies.</title>
        <authorList>
            <person name="Wylensek D."/>
            <person name="Hitch T.C.A."/>
            <person name="Clavel T."/>
        </authorList>
    </citation>
    <scope>NUCLEOTIDE SEQUENCE [LARGE SCALE GENOMIC DNA]</scope>
    <source>
        <strain evidence="4 5">Med78-601-WT-4W-RMD-3</strain>
    </source>
</reference>
<feature type="domain" description="CT398-like coiled coil hairpin" evidence="3">
    <location>
        <begin position="10"/>
        <end position="188"/>
    </location>
</feature>
<evidence type="ECO:0000259" key="3">
    <source>
        <dbReference type="Pfam" id="PF24481"/>
    </source>
</evidence>
<feature type="domain" description="C4-type zinc ribbon" evidence="2">
    <location>
        <begin position="201"/>
        <end position="232"/>
    </location>
</feature>
<comment type="caution">
    <text evidence="4">The sequence shown here is derived from an EMBL/GenBank/DDBJ whole genome shotgun (WGS) entry which is preliminary data.</text>
</comment>
<dbReference type="AlphaFoldDB" id="A0A844FHV2"/>
<evidence type="ECO:0000256" key="1">
    <source>
        <dbReference type="SAM" id="Coils"/>
    </source>
</evidence>
<evidence type="ECO:0000259" key="2">
    <source>
        <dbReference type="Pfam" id="PF02591"/>
    </source>
</evidence>
<dbReference type="Gene3D" id="1.10.287.1490">
    <property type="match status" value="1"/>
</dbReference>
<name>A0A844FHV2_9FIRM</name>
<dbReference type="InterPro" id="IPR003743">
    <property type="entry name" value="Zf-RING_7"/>
</dbReference>
<organism evidence="4 5">
    <name type="scientific">Anaerosalibacter bizertensis</name>
    <dbReference type="NCBI Taxonomy" id="932217"/>
    <lineage>
        <taxon>Bacteria</taxon>
        <taxon>Bacillati</taxon>
        <taxon>Bacillota</taxon>
        <taxon>Tissierellia</taxon>
        <taxon>Tissierellales</taxon>
        <taxon>Sporanaerobacteraceae</taxon>
        <taxon>Anaerosalibacter</taxon>
    </lineage>
</organism>
<keyword evidence="1" id="KW-0175">Coiled coil</keyword>
<dbReference type="InterPro" id="IPR056003">
    <property type="entry name" value="CT398_CC_hairpin"/>
</dbReference>
<dbReference type="RefSeq" id="WP_154484332.1">
    <property type="nucleotide sequence ID" value="NZ_VULR01000009.1"/>
</dbReference>
<evidence type="ECO:0000313" key="4">
    <source>
        <dbReference type="EMBL" id="MSS43657.1"/>
    </source>
</evidence>
<feature type="coiled-coil region" evidence="1">
    <location>
        <begin position="10"/>
        <end position="162"/>
    </location>
</feature>
<gene>
    <name evidence="4" type="ORF">FYJ27_07945</name>
</gene>
<sequence length="238" mass="28475">MNQLELLWELQKHEKHLGLLKEKLENLAKSSYIETMTLKMEDLEQELSNRKKSLEENNKLLRKNDSTLKELNFQLKEIEKELYSGVVTDIKQLDYMDKESESIKDSINELELEIISLMEDIEDIRIEIEKIEKEHRENKERFKETTIEYEKLTDELREQIRKDMDQIYNVSSKIEKELYEKYNTIKNNKRYAIAEVIEDECSGCHVIIPTYLLDKVKSREEIIQCENCGRILFSPIHP</sequence>
<evidence type="ECO:0008006" key="6">
    <source>
        <dbReference type="Google" id="ProtNLM"/>
    </source>
</evidence>